<dbReference type="InterPro" id="IPR011235">
    <property type="entry name" value="MepB-like"/>
</dbReference>
<evidence type="ECO:0000313" key="1">
    <source>
        <dbReference type="EMBL" id="SHK04525.1"/>
    </source>
</evidence>
<dbReference type="Pfam" id="PF08877">
    <property type="entry name" value="MepB-like"/>
    <property type="match status" value="1"/>
</dbReference>
<name>A0A1M6P989_9FLAO</name>
<evidence type="ECO:0008006" key="3">
    <source>
        <dbReference type="Google" id="ProtNLM"/>
    </source>
</evidence>
<evidence type="ECO:0000313" key="2">
    <source>
        <dbReference type="Proteomes" id="UP000184543"/>
    </source>
</evidence>
<proteinExistence type="predicted"/>
<dbReference type="Gene3D" id="3.40.1350.140">
    <property type="entry name" value="MepB-like"/>
    <property type="match status" value="1"/>
</dbReference>
<accession>A0A1M6P989</accession>
<keyword evidence="2" id="KW-1185">Reference proteome</keyword>
<protein>
    <recommendedName>
        <fullName evidence="3">MepB protein</fullName>
    </recommendedName>
</protein>
<dbReference type="PIRSF" id="PIRSF032285">
    <property type="entry name" value="UCP032285"/>
    <property type="match status" value="1"/>
</dbReference>
<organism evidence="1 2">
    <name type="scientific">Pseudozobellia thermophila</name>
    <dbReference type="NCBI Taxonomy" id="192903"/>
    <lineage>
        <taxon>Bacteria</taxon>
        <taxon>Pseudomonadati</taxon>
        <taxon>Bacteroidota</taxon>
        <taxon>Flavobacteriia</taxon>
        <taxon>Flavobacteriales</taxon>
        <taxon>Flavobacteriaceae</taxon>
        <taxon>Pseudozobellia</taxon>
    </lineage>
</organism>
<gene>
    <name evidence="1" type="ORF">SAMN04488513_1193</name>
</gene>
<dbReference type="STRING" id="192903.SAMN04488513_1193"/>
<reference evidence="2" key="1">
    <citation type="submission" date="2016-11" db="EMBL/GenBank/DDBJ databases">
        <authorList>
            <person name="Varghese N."/>
            <person name="Submissions S."/>
        </authorList>
    </citation>
    <scope>NUCLEOTIDE SEQUENCE [LARGE SCALE GENOMIC DNA]</scope>
    <source>
        <strain evidence="2">DSM 19858</strain>
    </source>
</reference>
<dbReference type="EMBL" id="FQYU01000019">
    <property type="protein sequence ID" value="SHK04525.1"/>
    <property type="molecule type" value="Genomic_DNA"/>
</dbReference>
<dbReference type="AlphaFoldDB" id="A0A1M6P989"/>
<sequence length="167" mass="19594">MPTMDRLFDQIKTAVYDPCSLMITDFESEAESKEYYACRYQLNGRSILGRRAKRTPRKTGQFVTFWKRNEKGVIAPFEASDEVDFYVVNVAHEKKLGQFVFPKSVLIQKGIMSTPRKEGKRGFRVYPKWDVVSNKQAERSQKWQLHYFYEVHTATDLKKVSVLYGME</sequence>
<dbReference type="Proteomes" id="UP000184543">
    <property type="component" value="Unassembled WGS sequence"/>
</dbReference>
<dbReference type="InterPro" id="IPR038231">
    <property type="entry name" value="MepB-like_sf"/>
</dbReference>